<dbReference type="InterPro" id="IPR016167">
    <property type="entry name" value="FAD-bd_PCMH_sub1"/>
</dbReference>
<name>A0A917X3W3_9ACTN</name>
<keyword evidence="1" id="KW-0560">Oxidoreductase</keyword>
<dbReference type="InterPro" id="IPR016169">
    <property type="entry name" value="FAD-bd_PCMH_sub2"/>
</dbReference>
<dbReference type="InterPro" id="IPR002346">
    <property type="entry name" value="Mopterin_DH_FAD-bd"/>
</dbReference>
<protein>
    <submittedName>
        <fullName evidence="3">Oxidoreductase</fullName>
    </submittedName>
</protein>
<evidence type="ECO:0000256" key="1">
    <source>
        <dbReference type="ARBA" id="ARBA00023002"/>
    </source>
</evidence>
<dbReference type="InterPro" id="IPR036318">
    <property type="entry name" value="FAD-bd_PCMH-like_sf"/>
</dbReference>
<keyword evidence="4" id="KW-1185">Reference proteome</keyword>
<dbReference type="SUPFAM" id="SSF56176">
    <property type="entry name" value="FAD-binding/transporter-associated domain-like"/>
    <property type="match status" value="1"/>
</dbReference>
<dbReference type="GO" id="GO:0071949">
    <property type="term" value="F:FAD binding"/>
    <property type="evidence" value="ECO:0007669"/>
    <property type="project" value="InterPro"/>
</dbReference>
<dbReference type="PANTHER" id="PTHR42659">
    <property type="entry name" value="XANTHINE DEHYDROGENASE SUBUNIT C-RELATED"/>
    <property type="match status" value="1"/>
</dbReference>
<dbReference type="Gene3D" id="3.30.465.10">
    <property type="match status" value="2"/>
</dbReference>
<proteinExistence type="predicted"/>
<dbReference type="PANTHER" id="PTHR42659:SF1">
    <property type="entry name" value="OXIDOREDUCTASE"/>
    <property type="match status" value="1"/>
</dbReference>
<dbReference type="InterPro" id="IPR051312">
    <property type="entry name" value="Diverse_Substr_Oxidored"/>
</dbReference>
<dbReference type="AlphaFoldDB" id="A0A917X3W3"/>
<dbReference type="SMART" id="SM01092">
    <property type="entry name" value="CO_deh_flav_C"/>
    <property type="match status" value="1"/>
</dbReference>
<dbReference type="Pfam" id="PF00941">
    <property type="entry name" value="FAD_binding_5"/>
    <property type="match status" value="1"/>
</dbReference>
<dbReference type="PROSITE" id="PS51387">
    <property type="entry name" value="FAD_PCMH"/>
    <property type="match status" value="1"/>
</dbReference>
<evidence type="ECO:0000313" key="4">
    <source>
        <dbReference type="Proteomes" id="UP000642070"/>
    </source>
</evidence>
<dbReference type="InterPro" id="IPR036683">
    <property type="entry name" value="CO_DH_flav_C_dom_sf"/>
</dbReference>
<dbReference type="Pfam" id="PF03450">
    <property type="entry name" value="CO_deh_flav_C"/>
    <property type="match status" value="1"/>
</dbReference>
<dbReference type="SUPFAM" id="SSF55447">
    <property type="entry name" value="CO dehydrogenase flavoprotein C-terminal domain-like"/>
    <property type="match status" value="1"/>
</dbReference>
<sequence length="328" mass="34843">MKPFAYERAAEPAAAVATMARPGRVYLAGGTNLVDLMKLGVSAPEVVVDVGDLPYRDVETLPGGALRAGALVSNSDLAAHPDVRVRYPAVSLALLSGASGQLRNRATLGGNLLQRTRCRYFQDVTKACNKRVPGAGCAAVEGEHRDLAILGASRHCVATNPSDLAVALSIMDAQVEFLGPHGLDRISVHDLYRRPGERPDRDTNLPRGALVTGVVLPPLPMAAASTYRKVRDRASFAFAAGSVAAAVDVRDGTVHDVRIAWGGVAHLPWRAWAAERAMRGAPATVDTFARGADEELLAARPLPDNGWKVPLLRNLTVAVLRSMTEAGW</sequence>
<reference evidence="3" key="2">
    <citation type="submission" date="2020-09" db="EMBL/GenBank/DDBJ databases">
        <authorList>
            <person name="Sun Q."/>
            <person name="Ohkuma M."/>
        </authorList>
    </citation>
    <scope>NUCLEOTIDE SEQUENCE</scope>
    <source>
        <strain evidence="3">JCM 19831</strain>
    </source>
</reference>
<dbReference type="EMBL" id="BMPI01000047">
    <property type="protein sequence ID" value="GGM62940.1"/>
    <property type="molecule type" value="Genomic_DNA"/>
</dbReference>
<dbReference type="RefSeq" id="WP_190254837.1">
    <property type="nucleotide sequence ID" value="NZ_BMPI01000047.1"/>
</dbReference>
<evidence type="ECO:0000313" key="3">
    <source>
        <dbReference type="EMBL" id="GGM62940.1"/>
    </source>
</evidence>
<dbReference type="GO" id="GO:0016491">
    <property type="term" value="F:oxidoreductase activity"/>
    <property type="evidence" value="ECO:0007669"/>
    <property type="project" value="UniProtKB-KW"/>
</dbReference>
<organism evidence="3 4">
    <name type="scientific">Dactylosporangium sucinum</name>
    <dbReference type="NCBI Taxonomy" id="1424081"/>
    <lineage>
        <taxon>Bacteria</taxon>
        <taxon>Bacillati</taxon>
        <taxon>Actinomycetota</taxon>
        <taxon>Actinomycetes</taxon>
        <taxon>Micromonosporales</taxon>
        <taxon>Micromonosporaceae</taxon>
        <taxon>Dactylosporangium</taxon>
    </lineage>
</organism>
<dbReference type="Gene3D" id="3.30.43.10">
    <property type="entry name" value="Uridine Diphospho-n-acetylenolpyruvylglucosamine Reductase, domain 2"/>
    <property type="match status" value="1"/>
</dbReference>
<feature type="domain" description="FAD-binding PCMH-type" evidence="2">
    <location>
        <begin position="1"/>
        <end position="221"/>
    </location>
</feature>
<accession>A0A917X3W3</accession>
<evidence type="ECO:0000259" key="2">
    <source>
        <dbReference type="PROSITE" id="PS51387"/>
    </source>
</evidence>
<dbReference type="InterPro" id="IPR005107">
    <property type="entry name" value="CO_DH_flav_C"/>
</dbReference>
<comment type="caution">
    <text evidence="3">The sequence shown here is derived from an EMBL/GenBank/DDBJ whole genome shotgun (WGS) entry which is preliminary data.</text>
</comment>
<dbReference type="InterPro" id="IPR016166">
    <property type="entry name" value="FAD-bd_PCMH"/>
</dbReference>
<reference evidence="3" key="1">
    <citation type="journal article" date="2014" name="Int. J. Syst. Evol. Microbiol.">
        <title>Complete genome sequence of Corynebacterium casei LMG S-19264T (=DSM 44701T), isolated from a smear-ripened cheese.</title>
        <authorList>
            <consortium name="US DOE Joint Genome Institute (JGI-PGF)"/>
            <person name="Walter F."/>
            <person name="Albersmeier A."/>
            <person name="Kalinowski J."/>
            <person name="Ruckert C."/>
        </authorList>
    </citation>
    <scope>NUCLEOTIDE SEQUENCE</scope>
    <source>
        <strain evidence="3">JCM 19831</strain>
    </source>
</reference>
<dbReference type="Gene3D" id="3.30.390.50">
    <property type="entry name" value="CO dehydrogenase flavoprotein, C-terminal domain"/>
    <property type="match status" value="1"/>
</dbReference>
<gene>
    <name evidence="3" type="ORF">GCM10007977_075610</name>
</gene>
<dbReference type="Proteomes" id="UP000642070">
    <property type="component" value="Unassembled WGS sequence"/>
</dbReference>